<feature type="transmembrane region" description="Helical" evidence="7">
    <location>
        <begin position="628"/>
        <end position="661"/>
    </location>
</feature>
<feature type="transmembrane region" description="Helical" evidence="7">
    <location>
        <begin position="561"/>
        <end position="583"/>
    </location>
</feature>
<dbReference type="InterPro" id="IPR004331">
    <property type="entry name" value="SPX_dom"/>
</dbReference>
<dbReference type="CDD" id="cd14447">
    <property type="entry name" value="SPX"/>
    <property type="match status" value="1"/>
</dbReference>
<keyword evidence="10" id="KW-1185">Reference proteome</keyword>
<keyword evidence="4 7" id="KW-1133">Transmembrane helix</keyword>
<feature type="transmembrane region" description="Helical" evidence="7">
    <location>
        <begin position="367"/>
        <end position="383"/>
    </location>
</feature>
<dbReference type="GO" id="GO:0006817">
    <property type="term" value="P:phosphate ion transport"/>
    <property type="evidence" value="ECO:0007669"/>
    <property type="project" value="TreeGrafter"/>
</dbReference>
<evidence type="ECO:0000256" key="3">
    <source>
        <dbReference type="ARBA" id="ARBA00022692"/>
    </source>
</evidence>
<evidence type="ECO:0000313" key="10">
    <source>
        <dbReference type="Proteomes" id="UP000717585"/>
    </source>
</evidence>
<feature type="transmembrane region" description="Helical" evidence="7">
    <location>
        <begin position="314"/>
        <end position="347"/>
    </location>
</feature>
<protein>
    <submittedName>
        <fullName evidence="9">Citrate transporter</fullName>
    </submittedName>
</protein>
<dbReference type="GO" id="GO:0006797">
    <property type="term" value="P:polyphosphate metabolic process"/>
    <property type="evidence" value="ECO:0007669"/>
    <property type="project" value="TreeGrafter"/>
</dbReference>
<dbReference type="Pfam" id="PF03600">
    <property type="entry name" value="CitMHS"/>
    <property type="match status" value="1"/>
</dbReference>
<evidence type="ECO:0000256" key="7">
    <source>
        <dbReference type="SAM" id="Phobius"/>
    </source>
</evidence>
<feature type="transmembrane region" description="Helical" evidence="7">
    <location>
        <begin position="715"/>
        <end position="741"/>
    </location>
</feature>
<evidence type="ECO:0000256" key="5">
    <source>
        <dbReference type="ARBA" id="ARBA00023136"/>
    </source>
</evidence>
<dbReference type="GO" id="GO:0005886">
    <property type="term" value="C:plasma membrane"/>
    <property type="evidence" value="ECO:0007669"/>
    <property type="project" value="TreeGrafter"/>
</dbReference>
<proteinExistence type="predicted"/>
<keyword evidence="6" id="KW-0175">Coiled coil</keyword>
<dbReference type="Pfam" id="PF03105">
    <property type="entry name" value="SPX"/>
    <property type="match status" value="1"/>
</dbReference>
<comment type="caution">
    <text evidence="9">The sequence shown here is derived from an EMBL/GenBank/DDBJ whole genome shotgun (WGS) entry which is preliminary data.</text>
</comment>
<feature type="transmembrane region" description="Helical" evidence="7">
    <location>
        <begin position="590"/>
        <end position="608"/>
    </location>
</feature>
<name>A0A8J6BZB7_9EUKA</name>
<feature type="transmembrane region" description="Helical" evidence="7">
    <location>
        <begin position="535"/>
        <end position="555"/>
    </location>
</feature>
<feature type="transmembrane region" description="Helical" evidence="7">
    <location>
        <begin position="283"/>
        <end position="302"/>
    </location>
</feature>
<evidence type="ECO:0000256" key="4">
    <source>
        <dbReference type="ARBA" id="ARBA00022989"/>
    </source>
</evidence>
<evidence type="ECO:0000256" key="1">
    <source>
        <dbReference type="ARBA" id="ARBA00004141"/>
    </source>
</evidence>
<dbReference type="Proteomes" id="UP000717585">
    <property type="component" value="Unassembled WGS sequence"/>
</dbReference>
<dbReference type="OrthoDB" id="10260443at2759"/>
<keyword evidence="3 7" id="KW-0812">Transmembrane</keyword>
<dbReference type="EMBL" id="JAHDYR010000011">
    <property type="protein sequence ID" value="KAG9395376.1"/>
    <property type="molecule type" value="Genomic_DNA"/>
</dbReference>
<accession>A0A8J6BZB7</accession>
<keyword evidence="2" id="KW-0813">Transport</keyword>
<feature type="coiled-coil region" evidence="6">
    <location>
        <begin position="92"/>
        <end position="137"/>
    </location>
</feature>
<evidence type="ECO:0000256" key="6">
    <source>
        <dbReference type="SAM" id="Coils"/>
    </source>
</evidence>
<feature type="domain" description="SPX" evidence="8">
    <location>
        <begin position="1"/>
        <end position="186"/>
    </location>
</feature>
<evidence type="ECO:0000256" key="2">
    <source>
        <dbReference type="ARBA" id="ARBA00022448"/>
    </source>
</evidence>
<gene>
    <name evidence="9" type="ORF">J8273_2943</name>
</gene>
<feature type="transmembrane region" description="Helical" evidence="7">
    <location>
        <begin position="487"/>
        <end position="511"/>
    </location>
</feature>
<dbReference type="AlphaFoldDB" id="A0A8J6BZB7"/>
<keyword evidence="5 7" id="KW-0472">Membrane</keyword>
<dbReference type="GO" id="GO:0005315">
    <property type="term" value="F:phosphate transmembrane transporter activity"/>
    <property type="evidence" value="ECO:0007669"/>
    <property type="project" value="TreeGrafter"/>
</dbReference>
<dbReference type="PROSITE" id="PS51382">
    <property type="entry name" value="SPX"/>
    <property type="match status" value="1"/>
</dbReference>
<dbReference type="PANTHER" id="PTHR10283:SF92">
    <property type="entry name" value="LOW-AFFINITY PHOSPHATE TRANSPORTER PHO91"/>
    <property type="match status" value="1"/>
</dbReference>
<evidence type="ECO:0000259" key="8">
    <source>
        <dbReference type="PROSITE" id="PS51382"/>
    </source>
</evidence>
<dbReference type="InterPro" id="IPR004680">
    <property type="entry name" value="Cit_transptr-like_dom"/>
</dbReference>
<reference evidence="9" key="1">
    <citation type="submission" date="2021-05" db="EMBL/GenBank/DDBJ databases">
        <title>A free-living protist that lacks canonical eukaryotic 1 DNA replication and segregation systems.</title>
        <authorList>
            <person name="Salas-Leiva D.E."/>
            <person name="Tromer E.C."/>
            <person name="Curtis B.A."/>
            <person name="Jerlstrom-Hultqvist J."/>
            <person name="Kolisko M."/>
            <person name="Yi Z."/>
            <person name="Salas-Leiva J.S."/>
            <person name="Gallot-Lavallee L."/>
            <person name="Kops G.J.P.L."/>
            <person name="Archibald J.M."/>
            <person name="Simpson A.G.B."/>
            <person name="Roger A.J."/>
        </authorList>
    </citation>
    <scope>NUCLEOTIDE SEQUENCE</scope>
    <source>
        <strain evidence="9">BICM</strain>
    </source>
</reference>
<comment type="subcellular location">
    <subcellularLocation>
        <location evidence="1">Membrane</location>
        <topology evidence="1">Multi-pass membrane protein</topology>
    </subcellularLocation>
</comment>
<organism evidence="9 10">
    <name type="scientific">Carpediemonas membranifera</name>
    <dbReference type="NCBI Taxonomy" id="201153"/>
    <lineage>
        <taxon>Eukaryota</taxon>
        <taxon>Metamonada</taxon>
        <taxon>Carpediemonas-like organisms</taxon>
        <taxon>Carpediemonas</taxon>
    </lineage>
</organism>
<sequence length="743" mass="81375">MKFSKSLREAAGEKYFQYVDYRILKKSISRSQKALDGALSQYVEVKDDEVSTSTDERIFTPVNPVGDSSIPMVSTTTPPKEVIAQGIYETFANNVEDERAKVSEQYEVLCKRLRDTLEQYQAQAKEMNNEKLVEVEQTLFRTTLFKFACSIDLHIEFSELNREGFRKICKKFDKNVVKTAREKYQVEMPSALESIYEAVILNEPFVLKEEGKTILDETANLYAHVFSENEEEVESIKAFFLEEVAKHQAYRHNPFDAGLKAYLDRARAVMPAEKIGLTKKGMVILPLALIISIVIPFLPLPFDDDQQDAQRALALLVLSLILWATSAIPLYATAILLIMMAVFLGIFGGDAEAASKVVYQDMVSDNTILVIIGFALNASLRRHHVDEPISRALTACSLGKPWLYLAVLMTLTLFLSTWLSNVAAPMLVISLVLPTIRSLPDKSKFGKAILMAICLSANIGGMGSPIASPQSAVALETASSTSLSFPGFMIVSFPICVILTIAAYAYVLIWFRPDIKTMPKAIDVEDGGPKAKTSIIGAAGTVITFLIAVLLWVSAPFTAQYIGKVGLVSLVPIFILFGLGLVSKQDFINLPWDVVALLAGGSVLGAAIKKTDLLSILIDPIEPVLNDLPGIVVIFLCGALMLVVGNLVSHTVAALIILPFVYELNKSYHPAMAVLLCGLIDSSAMMLPVSSFPNISTLSVEDAEKDKPFLKPKNLLFAGSVTGPLAYVVIFLIGVPICFILGY</sequence>
<dbReference type="PANTHER" id="PTHR10283">
    <property type="entry name" value="SOLUTE CARRIER FAMILY 13 MEMBER"/>
    <property type="match status" value="1"/>
</dbReference>
<evidence type="ECO:0000313" key="9">
    <source>
        <dbReference type="EMBL" id="KAG9395376.1"/>
    </source>
</evidence>
<feature type="transmembrane region" description="Helical" evidence="7">
    <location>
        <begin position="403"/>
        <end position="436"/>
    </location>
</feature>